<dbReference type="Gene3D" id="3.80.10.10">
    <property type="entry name" value="Ribonuclease Inhibitor"/>
    <property type="match status" value="1"/>
</dbReference>
<dbReference type="Proteomes" id="UP000288716">
    <property type="component" value="Unassembled WGS sequence"/>
</dbReference>
<dbReference type="SUPFAM" id="SSF52047">
    <property type="entry name" value="RNI-like"/>
    <property type="match status" value="1"/>
</dbReference>
<gene>
    <name evidence="2" type="ORF">B4U80_12004</name>
</gene>
<keyword evidence="3" id="KW-1185">Reference proteome</keyword>
<feature type="region of interest" description="Disordered" evidence="1">
    <location>
        <begin position="27"/>
        <end position="49"/>
    </location>
</feature>
<accession>A0A443S010</accession>
<dbReference type="InterPro" id="IPR032675">
    <property type="entry name" value="LRR_dom_sf"/>
</dbReference>
<organism evidence="2 3">
    <name type="scientific">Leptotrombidium deliense</name>
    <dbReference type="NCBI Taxonomy" id="299467"/>
    <lineage>
        <taxon>Eukaryota</taxon>
        <taxon>Metazoa</taxon>
        <taxon>Ecdysozoa</taxon>
        <taxon>Arthropoda</taxon>
        <taxon>Chelicerata</taxon>
        <taxon>Arachnida</taxon>
        <taxon>Acari</taxon>
        <taxon>Acariformes</taxon>
        <taxon>Trombidiformes</taxon>
        <taxon>Prostigmata</taxon>
        <taxon>Anystina</taxon>
        <taxon>Parasitengona</taxon>
        <taxon>Trombiculoidea</taxon>
        <taxon>Trombiculidae</taxon>
        <taxon>Leptotrombidium</taxon>
    </lineage>
</organism>
<dbReference type="VEuPathDB" id="VectorBase:LDEU011227"/>
<sequence>MEDGFNIEETLSVANYFNSDRIENTPAEFDTQVKSTNISETNDENKTLGINTPPTLIVKIAEKSFMRPANIPPPPPLKLMAQRPNIPNIEMPANIQPSTTLASNEKRDFSELSEAIWVHICSYLKVDDILVIRRISKKIKVFANMVLKQQRKQITIASNVVEEKMQFMLSVFSSIKELFILSSEIPFVNIIMCCKRNIPNLESLCVTMPTEDIDVTIIGHLLPNLKALNINCANTNDSEMLFVLSKLQNLQKLEIINTKITGQCFAFISNIVTTMLWKIGENVEVDNNVQFHHLSLNHFTFISNFKLENDRIMIDAISKQMPNLNFLSLSFFGLSLKDLSEIHGKPIKELRLKAKCILEYQRNLGYSIQDEFTNVRIVSLDLSSVSGKNLSIFLKYFSAIEQLTLVVRSNNHLAFVVVKELIKMKTLDKLILDLKNVKEVLNFENGANILLNRIQSLSNIRHIQLNVHYESNIHDFEDFDNLDSFLKLFVKIINQRQNQTFSLKLPLPYAEKL</sequence>
<protein>
    <submittedName>
        <fullName evidence="2">Uncharacterized protein</fullName>
    </submittedName>
</protein>
<name>A0A443S010_9ACAR</name>
<evidence type="ECO:0000256" key="1">
    <source>
        <dbReference type="SAM" id="MobiDB-lite"/>
    </source>
</evidence>
<evidence type="ECO:0000313" key="2">
    <source>
        <dbReference type="EMBL" id="RWS20813.1"/>
    </source>
</evidence>
<dbReference type="EMBL" id="NCKV01015336">
    <property type="protein sequence ID" value="RWS20813.1"/>
    <property type="molecule type" value="Genomic_DNA"/>
</dbReference>
<comment type="caution">
    <text evidence="2">The sequence shown here is derived from an EMBL/GenBank/DDBJ whole genome shotgun (WGS) entry which is preliminary data.</text>
</comment>
<reference evidence="2 3" key="1">
    <citation type="journal article" date="2018" name="Gigascience">
        <title>Genomes of trombidid mites reveal novel predicted allergens and laterally-transferred genes associated with secondary metabolism.</title>
        <authorList>
            <person name="Dong X."/>
            <person name="Chaisiri K."/>
            <person name="Xia D."/>
            <person name="Armstrong S.D."/>
            <person name="Fang Y."/>
            <person name="Donnelly M.J."/>
            <person name="Kadowaki T."/>
            <person name="McGarry J.W."/>
            <person name="Darby A.C."/>
            <person name="Makepeace B.L."/>
        </authorList>
    </citation>
    <scope>NUCLEOTIDE SEQUENCE [LARGE SCALE GENOMIC DNA]</scope>
    <source>
        <strain evidence="2">UoL-UT</strain>
    </source>
</reference>
<dbReference type="AlphaFoldDB" id="A0A443S010"/>
<proteinExistence type="predicted"/>
<evidence type="ECO:0000313" key="3">
    <source>
        <dbReference type="Proteomes" id="UP000288716"/>
    </source>
</evidence>